<evidence type="ECO:0000313" key="7">
    <source>
        <dbReference type="Proteomes" id="UP000248597"/>
    </source>
</evidence>
<dbReference type="GO" id="GO:0003700">
    <property type="term" value="F:DNA-binding transcription factor activity"/>
    <property type="evidence" value="ECO:0007669"/>
    <property type="project" value="TreeGrafter"/>
</dbReference>
<dbReference type="SUPFAM" id="SSF46689">
    <property type="entry name" value="Homeodomain-like"/>
    <property type="match status" value="1"/>
</dbReference>
<organism evidence="6 7">
    <name type="scientific">Sphingopyxis macrogoltabida</name>
    <name type="common">Sphingomonas macrogoltabidus</name>
    <dbReference type="NCBI Taxonomy" id="33050"/>
    <lineage>
        <taxon>Bacteria</taxon>
        <taxon>Pseudomonadati</taxon>
        <taxon>Pseudomonadota</taxon>
        <taxon>Alphaproteobacteria</taxon>
        <taxon>Sphingomonadales</taxon>
        <taxon>Sphingomonadaceae</taxon>
        <taxon>Sphingopyxis</taxon>
    </lineage>
</organism>
<reference evidence="6 7" key="1">
    <citation type="submission" date="2017-08" db="EMBL/GenBank/DDBJ databases">
        <title>Infants hospitalized years apart are colonized by the same room-sourced microbial strains.</title>
        <authorList>
            <person name="Brooks B."/>
            <person name="Olm M.R."/>
            <person name="Firek B.A."/>
            <person name="Baker R."/>
            <person name="Thomas B.C."/>
            <person name="Morowitz M.J."/>
            <person name="Banfield J.F."/>
        </authorList>
    </citation>
    <scope>NUCLEOTIDE SEQUENCE [LARGE SCALE GENOMIC DNA]</scope>
    <source>
        <strain evidence="6">S2_005_003_R2_47</strain>
    </source>
</reference>
<dbReference type="EMBL" id="QFPJ01000002">
    <property type="protein sequence ID" value="PZQ24488.1"/>
    <property type="molecule type" value="Genomic_DNA"/>
</dbReference>
<evidence type="ECO:0000259" key="5">
    <source>
        <dbReference type="PROSITE" id="PS50977"/>
    </source>
</evidence>
<dbReference type="InterPro" id="IPR023772">
    <property type="entry name" value="DNA-bd_HTH_TetR-type_CS"/>
</dbReference>
<proteinExistence type="predicted"/>
<protein>
    <recommendedName>
        <fullName evidence="5">HTH tetR-type domain-containing protein</fullName>
    </recommendedName>
</protein>
<dbReference type="PRINTS" id="PR00455">
    <property type="entry name" value="HTHTETR"/>
</dbReference>
<evidence type="ECO:0000256" key="4">
    <source>
        <dbReference type="PROSITE-ProRule" id="PRU00335"/>
    </source>
</evidence>
<dbReference type="InterPro" id="IPR050109">
    <property type="entry name" value="HTH-type_TetR-like_transc_reg"/>
</dbReference>
<evidence type="ECO:0000313" key="6">
    <source>
        <dbReference type="EMBL" id="PZQ24488.1"/>
    </source>
</evidence>
<keyword evidence="1" id="KW-0805">Transcription regulation</keyword>
<dbReference type="GO" id="GO:0000976">
    <property type="term" value="F:transcription cis-regulatory region binding"/>
    <property type="evidence" value="ECO:0007669"/>
    <property type="project" value="TreeGrafter"/>
</dbReference>
<dbReference type="AlphaFoldDB" id="A0A2W5LAJ9"/>
<keyword evidence="2 4" id="KW-0238">DNA-binding</keyword>
<dbReference type="Proteomes" id="UP000248597">
    <property type="component" value="Unassembled WGS sequence"/>
</dbReference>
<name>A0A2W5LAJ9_SPHMC</name>
<evidence type="ECO:0000256" key="2">
    <source>
        <dbReference type="ARBA" id="ARBA00023125"/>
    </source>
</evidence>
<dbReference type="PANTHER" id="PTHR30055">
    <property type="entry name" value="HTH-TYPE TRANSCRIPTIONAL REGULATOR RUTR"/>
    <property type="match status" value="1"/>
</dbReference>
<dbReference type="PROSITE" id="PS50977">
    <property type="entry name" value="HTH_TETR_2"/>
    <property type="match status" value="1"/>
</dbReference>
<dbReference type="PANTHER" id="PTHR30055:SF234">
    <property type="entry name" value="HTH-TYPE TRANSCRIPTIONAL REGULATOR BETI"/>
    <property type="match status" value="1"/>
</dbReference>
<dbReference type="InterPro" id="IPR001647">
    <property type="entry name" value="HTH_TetR"/>
</dbReference>
<feature type="domain" description="HTH tetR-type" evidence="5">
    <location>
        <begin position="28"/>
        <end position="88"/>
    </location>
</feature>
<dbReference type="SUPFAM" id="SSF48498">
    <property type="entry name" value="Tetracyclin repressor-like, C-terminal domain"/>
    <property type="match status" value="1"/>
</dbReference>
<keyword evidence="3" id="KW-0804">Transcription</keyword>
<dbReference type="Gene3D" id="1.10.10.60">
    <property type="entry name" value="Homeodomain-like"/>
    <property type="match status" value="1"/>
</dbReference>
<comment type="caution">
    <text evidence="6">The sequence shown here is derived from an EMBL/GenBank/DDBJ whole genome shotgun (WGS) entry which is preliminary data.</text>
</comment>
<sequence>MVQLNSWGKSLRKTSPKAVSGKVAENQRERRKFILTVASRLIARVGFKSMTMDLLAAETGLNKASIYYYFETKSNVLYEICERQIRRASELTAPALDMRNAPLALNHIVVSSISLQREHGDESTVFYQERPFLRDSLTPAQFENIQKHRADYLGIIERVLHMGAEEGLVDPENIRSFRDLILATLHGANEIMEGETEDKQLIASLQRFLANGIFDR</sequence>
<dbReference type="Gene3D" id="1.10.357.10">
    <property type="entry name" value="Tetracycline Repressor, domain 2"/>
    <property type="match status" value="1"/>
</dbReference>
<dbReference type="PROSITE" id="PS01081">
    <property type="entry name" value="HTH_TETR_1"/>
    <property type="match status" value="1"/>
</dbReference>
<evidence type="ECO:0000256" key="3">
    <source>
        <dbReference type="ARBA" id="ARBA00023163"/>
    </source>
</evidence>
<dbReference type="InterPro" id="IPR009057">
    <property type="entry name" value="Homeodomain-like_sf"/>
</dbReference>
<accession>A0A2W5LAJ9</accession>
<gene>
    <name evidence="6" type="ORF">DI569_01310</name>
</gene>
<evidence type="ECO:0000256" key="1">
    <source>
        <dbReference type="ARBA" id="ARBA00023015"/>
    </source>
</evidence>
<dbReference type="Pfam" id="PF00440">
    <property type="entry name" value="TetR_N"/>
    <property type="match status" value="1"/>
</dbReference>
<dbReference type="InterPro" id="IPR036271">
    <property type="entry name" value="Tet_transcr_reg_TetR-rel_C_sf"/>
</dbReference>
<feature type="DNA-binding region" description="H-T-H motif" evidence="4">
    <location>
        <begin position="51"/>
        <end position="70"/>
    </location>
</feature>